<reference evidence="7" key="1">
    <citation type="submission" date="2021-04" db="EMBL/GenBank/DDBJ databases">
        <authorList>
            <person name="Rodrigo-Torres L."/>
            <person name="Arahal R. D."/>
            <person name="Lucena T."/>
        </authorList>
    </citation>
    <scope>NUCLEOTIDE SEQUENCE</scope>
    <source>
        <strain evidence="7">AS29M-1</strain>
    </source>
</reference>
<dbReference type="SMART" id="SM00226">
    <property type="entry name" value="LMWPc"/>
    <property type="match status" value="1"/>
</dbReference>
<dbReference type="InterPro" id="IPR017867">
    <property type="entry name" value="Tyr_phospatase_low_mol_wt"/>
</dbReference>
<dbReference type="AlphaFoldDB" id="A0A916NQM2"/>
<comment type="similarity">
    <text evidence="1">Belongs to the low molecular weight phosphotyrosine protein phosphatase family.</text>
</comment>
<dbReference type="PRINTS" id="PR00719">
    <property type="entry name" value="LMWPTPASE"/>
</dbReference>
<dbReference type="Gene3D" id="3.40.50.2300">
    <property type="match status" value="1"/>
</dbReference>
<feature type="domain" description="Phosphotyrosine protein phosphatase I" evidence="6">
    <location>
        <begin position="2"/>
        <end position="145"/>
    </location>
</feature>
<evidence type="ECO:0000259" key="6">
    <source>
        <dbReference type="SMART" id="SM00226"/>
    </source>
</evidence>
<keyword evidence="8" id="KW-1185">Reference proteome</keyword>
<dbReference type="Proteomes" id="UP000683507">
    <property type="component" value="Chromosome"/>
</dbReference>
<proteinExistence type="inferred from homology"/>
<dbReference type="InterPro" id="IPR050438">
    <property type="entry name" value="LMW_PTPase"/>
</dbReference>
<dbReference type="EC" id="3.1.3.48" evidence="2"/>
<feature type="active site" description="Proton donor" evidence="5">
    <location>
        <position position="119"/>
    </location>
</feature>
<evidence type="ECO:0000256" key="5">
    <source>
        <dbReference type="PIRSR" id="PIRSR617867-1"/>
    </source>
</evidence>
<dbReference type="SUPFAM" id="SSF52788">
    <property type="entry name" value="Phosphotyrosine protein phosphatases I"/>
    <property type="match status" value="1"/>
</dbReference>
<dbReference type="EMBL" id="OU015584">
    <property type="protein sequence ID" value="CAG5079439.1"/>
    <property type="molecule type" value="Genomic_DNA"/>
</dbReference>
<evidence type="ECO:0000256" key="1">
    <source>
        <dbReference type="ARBA" id="ARBA00011063"/>
    </source>
</evidence>
<name>A0A916NQM2_9FLAO</name>
<dbReference type="PANTHER" id="PTHR11717:SF7">
    <property type="entry name" value="LOW MOLECULAR WEIGHT PHOSPHOTYROSINE PROTEIN PHOSPHATASE"/>
    <property type="match status" value="1"/>
</dbReference>
<sequence length="148" mass="16742">MVCLGNICRSPLAHGILQHKVDQRGLKAIIDSAGTNGLHDGEYPDSRSMEIALINGIDISYQRSRQIKRRDIEYFDLIYVMDSSNYNNVLNMTESEAEAQKVIMIMNELESGKNINVPDPYYGGEEGFKNVFEMLDKATDLIIEKHLS</sequence>
<dbReference type="Pfam" id="PF01451">
    <property type="entry name" value="LMWPc"/>
    <property type="match status" value="1"/>
</dbReference>
<evidence type="ECO:0000313" key="8">
    <source>
        <dbReference type="Proteomes" id="UP000683507"/>
    </source>
</evidence>
<evidence type="ECO:0000256" key="2">
    <source>
        <dbReference type="ARBA" id="ARBA00013064"/>
    </source>
</evidence>
<protein>
    <recommendedName>
        <fullName evidence="2">protein-tyrosine-phosphatase</fullName>
        <ecNumber evidence="2">3.1.3.48</ecNumber>
    </recommendedName>
</protein>
<accession>A0A916NQM2</accession>
<evidence type="ECO:0000313" key="7">
    <source>
        <dbReference type="EMBL" id="CAG5079439.1"/>
    </source>
</evidence>
<dbReference type="InterPro" id="IPR036196">
    <property type="entry name" value="Ptyr_pPase_sf"/>
</dbReference>
<dbReference type="InterPro" id="IPR023485">
    <property type="entry name" value="Ptyr_pPase"/>
</dbReference>
<feature type="active site" evidence="5">
    <location>
        <position position="9"/>
    </location>
</feature>
<dbReference type="GO" id="GO:0004725">
    <property type="term" value="F:protein tyrosine phosphatase activity"/>
    <property type="evidence" value="ECO:0007669"/>
    <property type="project" value="UniProtKB-EC"/>
</dbReference>
<organism evidence="7 8">
    <name type="scientific">Parvicella tangerina</name>
    <dbReference type="NCBI Taxonomy" id="2829795"/>
    <lineage>
        <taxon>Bacteria</taxon>
        <taxon>Pseudomonadati</taxon>
        <taxon>Bacteroidota</taxon>
        <taxon>Flavobacteriia</taxon>
        <taxon>Flavobacteriales</taxon>
        <taxon>Parvicellaceae</taxon>
        <taxon>Parvicella</taxon>
    </lineage>
</organism>
<dbReference type="KEGG" id="ptan:CRYO30217_00945"/>
<evidence type="ECO:0000256" key="4">
    <source>
        <dbReference type="ARBA" id="ARBA00022912"/>
    </source>
</evidence>
<gene>
    <name evidence="7" type="ORF">CRYO30217_00945</name>
</gene>
<dbReference type="CDD" id="cd16343">
    <property type="entry name" value="LMWPTP"/>
    <property type="match status" value="1"/>
</dbReference>
<evidence type="ECO:0000256" key="3">
    <source>
        <dbReference type="ARBA" id="ARBA00022801"/>
    </source>
</evidence>
<dbReference type="PANTHER" id="PTHR11717">
    <property type="entry name" value="LOW MOLECULAR WEIGHT PROTEIN TYROSINE PHOSPHATASE"/>
    <property type="match status" value="1"/>
</dbReference>
<keyword evidence="3 7" id="KW-0378">Hydrolase</keyword>
<feature type="active site" description="Nucleophile" evidence="5">
    <location>
        <position position="3"/>
    </location>
</feature>
<keyword evidence="4" id="KW-0904">Protein phosphatase</keyword>